<dbReference type="CDD" id="cd06171">
    <property type="entry name" value="Sigma70_r4"/>
    <property type="match status" value="1"/>
</dbReference>
<evidence type="ECO:0000256" key="3">
    <source>
        <dbReference type="ARBA" id="ARBA00023082"/>
    </source>
</evidence>
<feature type="domain" description="RNA polymerase sigma factor 70 region 4 type 2" evidence="8">
    <location>
        <begin position="167"/>
        <end position="218"/>
    </location>
</feature>
<dbReference type="Pfam" id="PF04542">
    <property type="entry name" value="Sigma70_r2"/>
    <property type="match status" value="1"/>
</dbReference>
<evidence type="ECO:0000256" key="1">
    <source>
        <dbReference type="ARBA" id="ARBA00010641"/>
    </source>
</evidence>
<dbReference type="Gene3D" id="1.10.1740.10">
    <property type="match status" value="1"/>
</dbReference>
<evidence type="ECO:0000256" key="2">
    <source>
        <dbReference type="ARBA" id="ARBA00023015"/>
    </source>
</evidence>
<dbReference type="InterPro" id="IPR036388">
    <property type="entry name" value="WH-like_DNA-bd_sf"/>
</dbReference>
<dbReference type="eggNOG" id="COG1595">
    <property type="taxonomic scope" value="Bacteria"/>
</dbReference>
<keyword evidence="10" id="KW-1185">Reference proteome</keyword>
<evidence type="ECO:0000313" key="10">
    <source>
        <dbReference type="Proteomes" id="UP000001409"/>
    </source>
</evidence>
<dbReference type="STRING" id="196164.gene:10743382"/>
<dbReference type="InterPro" id="IPR039425">
    <property type="entry name" value="RNA_pol_sigma-70-like"/>
</dbReference>
<proteinExistence type="inferred from homology"/>
<comment type="similarity">
    <text evidence="1">Belongs to the sigma-70 factor family. ECF subfamily.</text>
</comment>
<dbReference type="InterPro" id="IPR013324">
    <property type="entry name" value="RNA_pol_sigma_r3/r4-like"/>
</dbReference>
<feature type="region of interest" description="Disordered" evidence="6">
    <location>
        <begin position="1"/>
        <end position="26"/>
    </location>
</feature>
<organism evidence="9 10">
    <name type="scientific">Corynebacterium efficiens (strain DSM 44549 / YS-314 / AJ 12310 / JCM 11189 / NBRC 100395)</name>
    <dbReference type="NCBI Taxonomy" id="196164"/>
    <lineage>
        <taxon>Bacteria</taxon>
        <taxon>Bacillati</taxon>
        <taxon>Actinomycetota</taxon>
        <taxon>Actinomycetes</taxon>
        <taxon>Mycobacteriales</taxon>
        <taxon>Corynebacteriaceae</taxon>
        <taxon>Corynebacterium</taxon>
    </lineage>
</organism>
<feature type="domain" description="RNA polymerase sigma-70 region 2" evidence="7">
    <location>
        <begin position="69"/>
        <end position="135"/>
    </location>
</feature>
<dbReference type="GO" id="GO:0006352">
    <property type="term" value="P:DNA-templated transcription initiation"/>
    <property type="evidence" value="ECO:0007669"/>
    <property type="project" value="InterPro"/>
</dbReference>
<dbReference type="SUPFAM" id="SSF88946">
    <property type="entry name" value="Sigma2 domain of RNA polymerase sigma factors"/>
    <property type="match status" value="1"/>
</dbReference>
<keyword evidence="2" id="KW-0805">Transcription regulation</keyword>
<keyword evidence="3" id="KW-0731">Sigma factor</keyword>
<dbReference type="Proteomes" id="UP000001409">
    <property type="component" value="Chromosome"/>
</dbReference>
<dbReference type="GO" id="GO:0016987">
    <property type="term" value="F:sigma factor activity"/>
    <property type="evidence" value="ECO:0007669"/>
    <property type="project" value="UniProtKB-KW"/>
</dbReference>
<evidence type="ECO:0000256" key="4">
    <source>
        <dbReference type="ARBA" id="ARBA00023125"/>
    </source>
</evidence>
<dbReference type="KEGG" id="cef:CE2932"/>
<dbReference type="PANTHER" id="PTHR43133:SF50">
    <property type="entry name" value="ECF RNA POLYMERASE SIGMA FACTOR SIGM"/>
    <property type="match status" value="1"/>
</dbReference>
<dbReference type="InterPro" id="IPR014284">
    <property type="entry name" value="RNA_pol_sigma-70_dom"/>
</dbReference>
<evidence type="ECO:0000256" key="6">
    <source>
        <dbReference type="SAM" id="MobiDB-lite"/>
    </source>
</evidence>
<dbReference type="EMBL" id="BA000035">
    <property type="protein sequence ID" value="BAC19742.1"/>
    <property type="molecule type" value="Genomic_DNA"/>
</dbReference>
<dbReference type="GO" id="GO:0003677">
    <property type="term" value="F:DNA binding"/>
    <property type="evidence" value="ECO:0007669"/>
    <property type="project" value="UniProtKB-KW"/>
</dbReference>
<name>Q8FSW2_COREF</name>
<dbReference type="InterPro" id="IPR007627">
    <property type="entry name" value="RNA_pol_sigma70_r2"/>
</dbReference>
<dbReference type="AlphaFoldDB" id="Q8FSW2"/>
<keyword evidence="4" id="KW-0238">DNA-binding</keyword>
<dbReference type="InterPro" id="IPR013249">
    <property type="entry name" value="RNA_pol_sigma70_r4_t2"/>
</dbReference>
<dbReference type="NCBIfam" id="TIGR02937">
    <property type="entry name" value="sigma70-ECF"/>
    <property type="match status" value="1"/>
</dbReference>
<accession>Q8FSW2</accession>
<evidence type="ECO:0000259" key="8">
    <source>
        <dbReference type="Pfam" id="PF08281"/>
    </source>
</evidence>
<evidence type="ECO:0000259" key="7">
    <source>
        <dbReference type="Pfam" id="PF04542"/>
    </source>
</evidence>
<sequence>MPRGRATHILGAPDSGGGGTGECSTERGKAVTVTPEATTINHPPGDDPTDAELVATYIGGDARAFATIITRHERHLKWAARRYSRNEDDAHDILQEALLKASRNMHLYRAEAALSTWLHKLVLNSGFDWAKHRTRRELAILDDTETTPAEDPRLTVDPLGYLDVALTIRQAMDQLHVDQRNALLLVDLGGYGIEDVARLEGVKPGTIKSRRARAKRQLRGLLQADFFAGGTTDPVIEEGGGISPTGAGVVK</sequence>
<evidence type="ECO:0000313" key="9">
    <source>
        <dbReference type="EMBL" id="BAC19742.1"/>
    </source>
</evidence>
<reference evidence="9 10" key="1">
    <citation type="journal article" date="2003" name="Genome Res.">
        <title>Comparative complete genome sequence analysis of the amino acid replacements responsible for the thermostability of Corynebacterium efficiens.</title>
        <authorList>
            <person name="Nishio Y."/>
            <person name="Nakamura Y."/>
            <person name="Kawarabayasi Y."/>
            <person name="Usuda Y."/>
            <person name="Kimura E."/>
            <person name="Sugimoto S."/>
            <person name="Matsui K."/>
            <person name="Yamagishi A."/>
            <person name="Kikuchi H."/>
            <person name="Ikeo K."/>
            <person name="Gojobori T."/>
        </authorList>
    </citation>
    <scope>NUCLEOTIDE SEQUENCE [LARGE SCALE GENOMIC DNA]</scope>
    <source>
        <strain evidence="10">DSM 44549 / YS-314 / AJ 12310 / JCM 11189 / NBRC 100395</strain>
    </source>
</reference>
<dbReference type="HOGENOM" id="CLU_047691_3_0_11"/>
<dbReference type="PANTHER" id="PTHR43133">
    <property type="entry name" value="RNA POLYMERASE ECF-TYPE SIGMA FACTO"/>
    <property type="match status" value="1"/>
</dbReference>
<protein>
    <submittedName>
        <fullName evidence="9">Putative RNA polymerase sigma factor</fullName>
    </submittedName>
</protein>
<evidence type="ECO:0000256" key="5">
    <source>
        <dbReference type="ARBA" id="ARBA00023163"/>
    </source>
</evidence>
<dbReference type="InterPro" id="IPR013325">
    <property type="entry name" value="RNA_pol_sigma_r2"/>
</dbReference>
<dbReference type="SUPFAM" id="SSF88659">
    <property type="entry name" value="Sigma3 and sigma4 domains of RNA polymerase sigma factors"/>
    <property type="match status" value="1"/>
</dbReference>
<keyword evidence="5" id="KW-0804">Transcription</keyword>
<dbReference type="Pfam" id="PF08281">
    <property type="entry name" value="Sigma70_r4_2"/>
    <property type="match status" value="1"/>
</dbReference>
<dbReference type="Gene3D" id="1.10.10.10">
    <property type="entry name" value="Winged helix-like DNA-binding domain superfamily/Winged helix DNA-binding domain"/>
    <property type="match status" value="1"/>
</dbReference>